<keyword evidence="1" id="KW-0560">Oxidoreductase</keyword>
<dbReference type="PANTHER" id="PTHR13847">
    <property type="entry name" value="SARCOSINE DEHYDROGENASE-RELATED"/>
    <property type="match status" value="1"/>
</dbReference>
<accession>A0A0D5LL87</accession>
<feature type="domain" description="FAD dependent oxidoreductase" evidence="2">
    <location>
        <begin position="36"/>
        <end position="389"/>
    </location>
</feature>
<dbReference type="RefSeq" id="WP_045679101.1">
    <property type="nucleotide sequence ID" value="NZ_CP010803.1"/>
</dbReference>
<dbReference type="InterPro" id="IPR006076">
    <property type="entry name" value="FAD-dep_OxRdtase"/>
</dbReference>
<dbReference type="GO" id="GO:0016491">
    <property type="term" value="F:oxidoreductase activity"/>
    <property type="evidence" value="ECO:0007669"/>
    <property type="project" value="UniProtKB-KW"/>
</dbReference>
<dbReference type="KEGG" id="mey:TM49_00660"/>
<dbReference type="InterPro" id="IPR036188">
    <property type="entry name" value="FAD/NAD-bd_sf"/>
</dbReference>
<gene>
    <name evidence="3" type="ORF">TM49_00660</name>
</gene>
<dbReference type="Pfam" id="PF01266">
    <property type="entry name" value="DAO"/>
    <property type="match status" value="1"/>
</dbReference>
<dbReference type="PANTHER" id="PTHR13847:SF201">
    <property type="entry name" value="PUTATIBE OXIDOREDUCTASE"/>
    <property type="match status" value="1"/>
</dbReference>
<dbReference type="PATRIC" id="fig|1486262.3.peg.137"/>
<dbReference type="OrthoDB" id="311718at2"/>
<sequence>MAITNKTDLRAARPFWAATPNIRVETQSTPDRKDYDVIVVGAGISGALITRMLADGRRRILVLDRRRPVHGSTMASTAMIQYEIDLPLTKLAGLLGETRAIRAWQRSAKAVEGLESLVETHGIECAWERKRALFLAGDEYGAGVLRKEAGLRAENGLSAEFLEAGKLGQEYGLERAGAIRSDCSASANPAQLTAGLFRSLGPDVSICSPVEVTDYRESDGEVVLATSDGRLLSAGHVIFCTGYEFLKPMQSKHHQIIATWAAATPPHASRPDWLASHIVWEGSDPYLYFRTTPDGRIIAGGEDEAAAGSIENTEKMARKIARIRNKLEALLGSKVDDFAYHWAARFGNTDDGLPIIDCAPGCRRVFSVMGFGGNGITFSMIAGQIVSQWVAGKADPDADLFAYR</sequence>
<dbReference type="HOGENOM" id="CLU_007884_3_1_5"/>
<name>A0A0D5LL87_MAREN</name>
<protein>
    <submittedName>
        <fullName evidence="3">FAD-dependent oxidoreductase</fullName>
    </submittedName>
</protein>
<dbReference type="Gene3D" id="3.30.9.10">
    <property type="entry name" value="D-Amino Acid Oxidase, subunit A, domain 2"/>
    <property type="match status" value="1"/>
</dbReference>
<evidence type="ECO:0000259" key="2">
    <source>
        <dbReference type="Pfam" id="PF01266"/>
    </source>
</evidence>
<dbReference type="STRING" id="1486262.TM49_00660"/>
<dbReference type="EMBL" id="CP010803">
    <property type="protein sequence ID" value="AJY44532.1"/>
    <property type="molecule type" value="Genomic_DNA"/>
</dbReference>
<evidence type="ECO:0000313" key="4">
    <source>
        <dbReference type="Proteomes" id="UP000032611"/>
    </source>
</evidence>
<evidence type="ECO:0000256" key="1">
    <source>
        <dbReference type="ARBA" id="ARBA00023002"/>
    </source>
</evidence>
<dbReference type="GO" id="GO:0005737">
    <property type="term" value="C:cytoplasm"/>
    <property type="evidence" value="ECO:0007669"/>
    <property type="project" value="TreeGrafter"/>
</dbReference>
<keyword evidence="4" id="KW-1185">Reference proteome</keyword>
<organism evidence="3 4">
    <name type="scientific">Martelella endophytica</name>
    <dbReference type="NCBI Taxonomy" id="1486262"/>
    <lineage>
        <taxon>Bacteria</taxon>
        <taxon>Pseudomonadati</taxon>
        <taxon>Pseudomonadota</taxon>
        <taxon>Alphaproteobacteria</taxon>
        <taxon>Hyphomicrobiales</taxon>
        <taxon>Aurantimonadaceae</taxon>
        <taxon>Martelella</taxon>
    </lineage>
</organism>
<evidence type="ECO:0000313" key="3">
    <source>
        <dbReference type="EMBL" id="AJY44532.1"/>
    </source>
</evidence>
<proteinExistence type="predicted"/>
<dbReference type="SUPFAM" id="SSF51905">
    <property type="entry name" value="FAD/NAD(P)-binding domain"/>
    <property type="match status" value="1"/>
</dbReference>
<reference evidence="3 4" key="1">
    <citation type="journal article" date="2015" name="Genome Announc.">
        <title>Complete genome sequence of Martelella endophytica YC6887, which has antifungal activity associated with a halophyte.</title>
        <authorList>
            <person name="Khan A."/>
            <person name="Khan H."/>
            <person name="Chung E.J."/>
            <person name="Hossain M.T."/>
            <person name="Chung Y.R."/>
        </authorList>
    </citation>
    <scope>NUCLEOTIDE SEQUENCE [LARGE SCALE GENOMIC DNA]</scope>
    <source>
        <strain evidence="3">YC6887</strain>
    </source>
</reference>
<dbReference type="Proteomes" id="UP000032611">
    <property type="component" value="Chromosome"/>
</dbReference>
<dbReference type="Gene3D" id="3.50.50.60">
    <property type="entry name" value="FAD/NAD(P)-binding domain"/>
    <property type="match status" value="1"/>
</dbReference>
<dbReference type="AlphaFoldDB" id="A0A0D5LL87"/>